<evidence type="ECO:0000313" key="2">
    <source>
        <dbReference type="Proteomes" id="UP001147733"/>
    </source>
</evidence>
<comment type="caution">
    <text evidence="1">The sequence shown here is derived from an EMBL/GenBank/DDBJ whole genome shotgun (WGS) entry which is preliminary data.</text>
</comment>
<evidence type="ECO:0000313" key="1">
    <source>
        <dbReference type="EMBL" id="KAJ5224545.1"/>
    </source>
</evidence>
<dbReference type="RefSeq" id="XP_056498517.1">
    <property type="nucleotide sequence ID" value="XM_056646966.1"/>
</dbReference>
<dbReference type="EMBL" id="JAPQKT010000007">
    <property type="protein sequence ID" value="KAJ5224545.1"/>
    <property type="molecule type" value="Genomic_DNA"/>
</dbReference>
<organism evidence="1 2">
    <name type="scientific">Penicillium citrinum</name>
    <dbReference type="NCBI Taxonomy" id="5077"/>
    <lineage>
        <taxon>Eukaryota</taxon>
        <taxon>Fungi</taxon>
        <taxon>Dikarya</taxon>
        <taxon>Ascomycota</taxon>
        <taxon>Pezizomycotina</taxon>
        <taxon>Eurotiomycetes</taxon>
        <taxon>Eurotiomycetidae</taxon>
        <taxon>Eurotiales</taxon>
        <taxon>Aspergillaceae</taxon>
        <taxon>Penicillium</taxon>
    </lineage>
</organism>
<sequence>MMRSCQPTVRLHLFQSWLVRSSISKMSIGQLENGLTIYERDSILTQTLSDPLCLL</sequence>
<reference evidence="1" key="1">
    <citation type="submission" date="2022-11" db="EMBL/GenBank/DDBJ databases">
        <authorList>
            <person name="Petersen C."/>
        </authorList>
    </citation>
    <scope>NUCLEOTIDE SEQUENCE</scope>
    <source>
        <strain evidence="1">IBT 23319</strain>
    </source>
</reference>
<dbReference type="AlphaFoldDB" id="A0A9W9NR09"/>
<dbReference type="Proteomes" id="UP001147733">
    <property type="component" value="Unassembled WGS sequence"/>
</dbReference>
<reference evidence="1" key="2">
    <citation type="journal article" date="2023" name="IMA Fungus">
        <title>Comparative genomic study of the Penicillium genus elucidates a diverse pangenome and 15 lateral gene transfer events.</title>
        <authorList>
            <person name="Petersen C."/>
            <person name="Sorensen T."/>
            <person name="Nielsen M.R."/>
            <person name="Sondergaard T.E."/>
            <person name="Sorensen J.L."/>
            <person name="Fitzpatrick D.A."/>
            <person name="Frisvad J.C."/>
            <person name="Nielsen K.L."/>
        </authorList>
    </citation>
    <scope>NUCLEOTIDE SEQUENCE</scope>
    <source>
        <strain evidence="1">IBT 23319</strain>
    </source>
</reference>
<gene>
    <name evidence="1" type="ORF">N7469_008048</name>
</gene>
<proteinExistence type="predicted"/>
<protein>
    <submittedName>
        <fullName evidence="1">Uncharacterized protein</fullName>
    </submittedName>
</protein>
<keyword evidence="2" id="KW-1185">Reference proteome</keyword>
<name>A0A9W9NR09_PENCI</name>
<accession>A0A9W9NR09</accession>
<dbReference type="GeneID" id="81386133"/>